<dbReference type="Proteomes" id="UP000246303">
    <property type="component" value="Unassembled WGS sequence"/>
</dbReference>
<accession>A0A2V3DTL1</accession>
<organism evidence="1 2">
    <name type="scientific">Arthrobacter psychrochitiniphilus</name>
    <dbReference type="NCBI Taxonomy" id="291045"/>
    <lineage>
        <taxon>Bacteria</taxon>
        <taxon>Bacillati</taxon>
        <taxon>Actinomycetota</taxon>
        <taxon>Actinomycetes</taxon>
        <taxon>Micrococcales</taxon>
        <taxon>Micrococcaceae</taxon>
        <taxon>Arthrobacter</taxon>
    </lineage>
</organism>
<dbReference type="RefSeq" id="WP_110105467.1">
    <property type="nucleotide sequence ID" value="NZ_JACBZZ010000001.1"/>
</dbReference>
<dbReference type="EMBL" id="QHLZ01000003">
    <property type="protein sequence ID" value="PXA66274.1"/>
    <property type="molecule type" value="Genomic_DNA"/>
</dbReference>
<gene>
    <name evidence="1" type="ORF">CVS29_06135</name>
</gene>
<evidence type="ECO:0000313" key="2">
    <source>
        <dbReference type="Proteomes" id="UP000246303"/>
    </source>
</evidence>
<name>A0A2V3DTL1_9MICC</name>
<proteinExistence type="predicted"/>
<dbReference type="OrthoDB" id="3815817at2"/>
<protein>
    <submittedName>
        <fullName evidence="1">Uncharacterized protein</fullName>
    </submittedName>
</protein>
<reference evidence="1 2" key="1">
    <citation type="submission" date="2018-05" db="EMBL/GenBank/DDBJ databases">
        <title>Genetic diversity of glacier-inhabiting Cryobacterium bacteria in China and description of Cryobacterium mengkeensis sp. nov. and Arthrobacter glacialis sp. nov.</title>
        <authorList>
            <person name="Liu Q."/>
            <person name="Xin Y.-H."/>
        </authorList>
    </citation>
    <scope>NUCLEOTIDE SEQUENCE [LARGE SCALE GENOMIC DNA]</scope>
    <source>
        <strain evidence="1 2">GP3</strain>
    </source>
</reference>
<evidence type="ECO:0000313" key="1">
    <source>
        <dbReference type="EMBL" id="PXA66274.1"/>
    </source>
</evidence>
<comment type="caution">
    <text evidence="1">The sequence shown here is derived from an EMBL/GenBank/DDBJ whole genome shotgun (WGS) entry which is preliminary data.</text>
</comment>
<sequence>MPTAREQLLASTIWGIRRPKFALTPGHFLLRLNDPAIPFDHQSATDLLHCYGHLRRALTELTGATAAQLHLSLNWQPVGNAIGEPLAETSTPTLHTFFAWPGSRAASAVLALPAHERSAVSNNRELDGQLRDWRGGRLQAPPAAPVESPSVLTHAPLANESLSEAAHSWEPEGWAERPFHVEPAHPGPGLPFRGGHWTAVPRFSAGPLDTLDPDSLVVLAETMTGLGTHSQPPFQGMTFWATDVWSSPAPSTIHLFGRQHGGAPSLLSEFVTRGGLELPTDMP</sequence>
<keyword evidence="2" id="KW-1185">Reference proteome</keyword>
<dbReference type="AlphaFoldDB" id="A0A2V3DTL1"/>